<keyword evidence="2" id="KW-0418">Kinase</keyword>
<evidence type="ECO:0000256" key="1">
    <source>
        <dbReference type="ARBA" id="ARBA00006479"/>
    </source>
</evidence>
<evidence type="ECO:0000313" key="2">
    <source>
        <dbReference type="EMBL" id="REE67322.1"/>
    </source>
</evidence>
<dbReference type="CDD" id="cd24068">
    <property type="entry name" value="ASKHA_NBD_ROK_FnNanK-like"/>
    <property type="match status" value="1"/>
</dbReference>
<keyword evidence="2" id="KW-0808">Transferase</keyword>
<dbReference type="RefSeq" id="WP_181909784.1">
    <property type="nucleotide sequence ID" value="NZ_QTTN01000043.1"/>
</dbReference>
<dbReference type="SUPFAM" id="SSF53067">
    <property type="entry name" value="Actin-like ATPase domain"/>
    <property type="match status" value="1"/>
</dbReference>
<keyword evidence="3" id="KW-1185">Reference proteome</keyword>
<name>A0A3D9R0G4_9BACL</name>
<dbReference type="PANTHER" id="PTHR18964:SF149">
    <property type="entry name" value="BIFUNCTIONAL UDP-N-ACETYLGLUCOSAMINE 2-EPIMERASE_N-ACETYLMANNOSAMINE KINASE"/>
    <property type="match status" value="1"/>
</dbReference>
<dbReference type="Pfam" id="PF00480">
    <property type="entry name" value="ROK"/>
    <property type="match status" value="1"/>
</dbReference>
<dbReference type="InterPro" id="IPR049874">
    <property type="entry name" value="ROK_cs"/>
</dbReference>
<protein>
    <submittedName>
        <fullName evidence="2">Glucokinase</fullName>
    </submittedName>
</protein>
<comment type="caution">
    <text evidence="2">The sequence shown here is derived from an EMBL/GenBank/DDBJ whole genome shotgun (WGS) entry which is preliminary data.</text>
</comment>
<proteinExistence type="inferred from homology"/>
<dbReference type="PROSITE" id="PS01125">
    <property type="entry name" value="ROK"/>
    <property type="match status" value="1"/>
</dbReference>
<accession>A0A3D9R0G4</accession>
<dbReference type="Gene3D" id="3.30.420.40">
    <property type="match status" value="2"/>
</dbReference>
<dbReference type="EMBL" id="QTTN01000043">
    <property type="protein sequence ID" value="REE67322.1"/>
    <property type="molecule type" value="Genomic_DNA"/>
</dbReference>
<gene>
    <name evidence="2" type="ORF">A8990_14327</name>
</gene>
<dbReference type="Proteomes" id="UP000256304">
    <property type="component" value="Unassembled WGS sequence"/>
</dbReference>
<sequence>MRESRHAIGVDIGGTKINIGLIDFRGHILRDITVPTMAKERRVMAQTIDGIRALLSESEAEADNAIPCGIGVGSAGQIDFETGTVISATDLLPEYAGTPIRAILEQCFGMPVYVDNDVNVLALSELYLSKEERLRDFICVALGTGVGGGVVTDGHLVRGVQGIGGEIGHISVDFRGPVCMCGGIGCLELYTSGTSIARRMGEKRGRLEACVEWSCREVVEQWLRGDTAATEVMEETIEALSAGLAGLIHTFNPAKIVIGGGVADAGEPLFTRLRLETYKRTMPAYCDATRIEPPLFGTRSGMIGAAIQVFRYGGAKQAENELRLKGRLIPWH</sequence>
<dbReference type="InterPro" id="IPR043129">
    <property type="entry name" value="ATPase_NBD"/>
</dbReference>
<dbReference type="InterPro" id="IPR000600">
    <property type="entry name" value="ROK"/>
</dbReference>
<dbReference type="PANTHER" id="PTHR18964">
    <property type="entry name" value="ROK (REPRESSOR, ORF, KINASE) FAMILY"/>
    <property type="match status" value="1"/>
</dbReference>
<evidence type="ECO:0000313" key="3">
    <source>
        <dbReference type="Proteomes" id="UP000256304"/>
    </source>
</evidence>
<dbReference type="AlphaFoldDB" id="A0A3D9R0G4"/>
<organism evidence="2 3">
    <name type="scientific">Paenibacillus taihuensis</name>
    <dbReference type="NCBI Taxonomy" id="1156355"/>
    <lineage>
        <taxon>Bacteria</taxon>
        <taxon>Bacillati</taxon>
        <taxon>Bacillota</taxon>
        <taxon>Bacilli</taxon>
        <taxon>Bacillales</taxon>
        <taxon>Paenibacillaceae</taxon>
        <taxon>Paenibacillus</taxon>
    </lineage>
</organism>
<reference evidence="2 3" key="1">
    <citation type="submission" date="2018-08" db="EMBL/GenBank/DDBJ databases">
        <title>Genomic Encyclopedia of Type Strains, Phase III (KMG-III): the genomes of soil and plant-associated and newly described type strains.</title>
        <authorList>
            <person name="Whitman W."/>
        </authorList>
    </citation>
    <scope>NUCLEOTIDE SEQUENCE [LARGE SCALE GENOMIC DNA]</scope>
    <source>
        <strain evidence="2 3">CGMCC 1.10966</strain>
    </source>
</reference>
<comment type="similarity">
    <text evidence="1">Belongs to the ROK (NagC/XylR) family.</text>
</comment>
<dbReference type="GO" id="GO:0016301">
    <property type="term" value="F:kinase activity"/>
    <property type="evidence" value="ECO:0007669"/>
    <property type="project" value="UniProtKB-KW"/>
</dbReference>